<dbReference type="Proteomes" id="UP000195141">
    <property type="component" value="Chromosome"/>
</dbReference>
<dbReference type="PANTHER" id="PTHR30231:SF42">
    <property type="entry name" value="EXONUCLEASE"/>
    <property type="match status" value="1"/>
</dbReference>
<dbReference type="SMART" id="SM00479">
    <property type="entry name" value="EXOIII"/>
    <property type="match status" value="1"/>
</dbReference>
<proteinExistence type="predicted"/>
<organism evidence="2">
    <name type="scientific">Candidatus Enterococcus clewellii</name>
    <dbReference type="NCBI Taxonomy" id="1834193"/>
    <lineage>
        <taxon>Bacteria</taxon>
        <taxon>Bacillati</taxon>
        <taxon>Bacillota</taxon>
        <taxon>Bacilli</taxon>
        <taxon>Lactobacillales</taxon>
        <taxon>Enterococcaceae</taxon>
        <taxon>Enterococcus</taxon>
    </lineage>
</organism>
<dbReference type="Pfam" id="PF00929">
    <property type="entry name" value="RNase_T"/>
    <property type="match status" value="1"/>
</dbReference>
<dbReference type="CDD" id="cd06130">
    <property type="entry name" value="DNA_pol_III_epsilon_like"/>
    <property type="match status" value="1"/>
</dbReference>
<dbReference type="AlphaFoldDB" id="A0A242KDL1"/>
<name>A0A242KDL1_9ENTE</name>
<dbReference type="GO" id="GO:0003676">
    <property type="term" value="F:nucleic acid binding"/>
    <property type="evidence" value="ECO:0007669"/>
    <property type="project" value="InterPro"/>
</dbReference>
<feature type="domain" description="Exonuclease" evidence="1">
    <location>
        <begin position="4"/>
        <end position="166"/>
    </location>
</feature>
<dbReference type="Gene3D" id="3.30.420.10">
    <property type="entry name" value="Ribonuclease H-like superfamily/Ribonuclease H"/>
    <property type="match status" value="1"/>
</dbReference>
<sequence>MSISFVAIDFETANSKRASACSVGLVKVINGQIVDTFYSLIDPEDDFDDFNIIIHGILPDDVINSPTYPSIIKSIERFSEDLPLVAHYAPFDMGVIRDSNDRYDIDDFTAKYIDSYYLSRFLISTISYKLRDIATLIGEQFQHHNALEDARMAAMLILYLCKQHNLSYLNELMDVAQYKKFGVVEGKEGSGFRRAKARRNKQSKLSNADIKQLVSSIDKETLDASHPFFEKNACFTGKLESLTRLEGMTLFAQVGGFPEKGVTQKTNYLIMGEQDMRIVGSEGKSSKIKKAESLLARGQDIQLLGEMDFLKMID</sequence>
<reference evidence="2" key="1">
    <citation type="submission" date="2017-05" db="EMBL/GenBank/DDBJ databases">
        <title>The Genome Sequence of Enterococcus sp. 9E7_DIV0242.</title>
        <authorList>
            <consortium name="The Broad Institute Genomics Platform"/>
            <consortium name="The Broad Institute Genomic Center for Infectious Diseases"/>
            <person name="Earl A."/>
            <person name="Manson A."/>
            <person name="Schwartman J."/>
            <person name="Gilmore M."/>
            <person name="Abouelleil A."/>
            <person name="Cao P."/>
            <person name="Chapman S."/>
            <person name="Cusick C."/>
            <person name="Shea T."/>
            <person name="Young S."/>
            <person name="Neafsey D."/>
            <person name="Nusbaum C."/>
            <person name="Birren B."/>
        </authorList>
    </citation>
    <scope>NUCLEOTIDE SEQUENCE [LARGE SCALE GENOMIC DNA]</scope>
    <source>
        <strain evidence="2">9E7_DIV0242</strain>
    </source>
</reference>
<dbReference type="EMBL" id="NGMM01000001">
    <property type="protein sequence ID" value="OTP19159.1"/>
    <property type="molecule type" value="Genomic_DNA"/>
</dbReference>
<dbReference type="CDD" id="cd17748">
    <property type="entry name" value="BRCT_DNA_ligase_like"/>
    <property type="match status" value="1"/>
</dbReference>
<reference evidence="3" key="2">
    <citation type="submission" date="2017-05" db="EMBL/GenBank/DDBJ databases">
        <authorList>
            <consortium name="The Broad Institute Genomics Platform"/>
            <consortium name="The Broad Institute Genomic Center for Infectious Diseases"/>
            <person name="Earl A."/>
            <person name="Manson A."/>
            <person name="Schwartman J."/>
            <person name="Gilmore M."/>
            <person name="Abouelleil A."/>
            <person name="Cao P."/>
            <person name="Chapman S."/>
            <person name="Cusick C."/>
            <person name="Shea T."/>
            <person name="Young S."/>
            <person name="Neafsey D."/>
            <person name="Nusbaum C."/>
            <person name="Birren B."/>
        </authorList>
    </citation>
    <scope>NUCLEOTIDE SEQUENCE</scope>
    <source>
        <strain evidence="3">9E7_DIV0242</strain>
    </source>
</reference>
<gene>
    <name evidence="3" type="ORF">A5888_000961</name>
    <name evidence="2" type="ORF">A5888_000973</name>
</gene>
<dbReference type="InterPro" id="IPR036397">
    <property type="entry name" value="RNaseH_sf"/>
</dbReference>
<dbReference type="PANTHER" id="PTHR30231">
    <property type="entry name" value="DNA POLYMERASE III SUBUNIT EPSILON"/>
    <property type="match status" value="1"/>
</dbReference>
<dbReference type="GO" id="GO:0005829">
    <property type="term" value="C:cytosol"/>
    <property type="evidence" value="ECO:0007669"/>
    <property type="project" value="TreeGrafter"/>
</dbReference>
<evidence type="ECO:0000313" key="2">
    <source>
        <dbReference type="EMBL" id="OTP19159.1"/>
    </source>
</evidence>
<evidence type="ECO:0000259" key="1">
    <source>
        <dbReference type="SMART" id="SM00479"/>
    </source>
</evidence>
<accession>A0A242KDL1</accession>
<dbReference type="Gene3D" id="3.40.50.10190">
    <property type="entry name" value="BRCT domain"/>
    <property type="match status" value="1"/>
</dbReference>
<dbReference type="SUPFAM" id="SSF53098">
    <property type="entry name" value="Ribonuclease H-like"/>
    <property type="match status" value="1"/>
</dbReference>
<evidence type="ECO:0000313" key="4">
    <source>
        <dbReference type="Proteomes" id="UP000195141"/>
    </source>
</evidence>
<protein>
    <submittedName>
        <fullName evidence="3">DNA polymerase III subunit epsilon</fullName>
    </submittedName>
</protein>
<dbReference type="EMBL" id="CP147247">
    <property type="protein sequence ID" value="WYJ89242.1"/>
    <property type="molecule type" value="Genomic_DNA"/>
</dbReference>
<dbReference type="InterPro" id="IPR012337">
    <property type="entry name" value="RNaseH-like_sf"/>
</dbReference>
<reference evidence="3" key="3">
    <citation type="submission" date="2024-03" db="EMBL/GenBank/DDBJ databases">
        <title>The Genome Sequence of Enterococcus sp. DIV0242b.</title>
        <authorList>
            <consortium name="The Broad Institute Genomics Platform"/>
            <consortium name="The Broad Institute Microbial Omics Core"/>
            <consortium name="The Broad Institute Genomic Center for Infectious Diseases"/>
            <person name="Earl A."/>
            <person name="Manson A."/>
            <person name="Gilmore M."/>
            <person name="Schwartman J."/>
            <person name="Shea T."/>
            <person name="Abouelleil A."/>
            <person name="Cao P."/>
            <person name="Chapman S."/>
            <person name="Cusick C."/>
            <person name="Young S."/>
            <person name="Neafsey D."/>
            <person name="Nusbaum C."/>
            <person name="Birren B."/>
        </authorList>
    </citation>
    <scope>NUCLEOTIDE SEQUENCE</scope>
    <source>
        <strain evidence="3">9E7_DIV0242</strain>
    </source>
</reference>
<evidence type="ECO:0000313" key="3">
    <source>
        <dbReference type="EMBL" id="WYJ89242.1"/>
    </source>
</evidence>
<keyword evidence="4" id="KW-1185">Reference proteome</keyword>
<dbReference type="InterPro" id="IPR036420">
    <property type="entry name" value="BRCT_dom_sf"/>
</dbReference>
<dbReference type="SUPFAM" id="SSF52113">
    <property type="entry name" value="BRCT domain"/>
    <property type="match status" value="1"/>
</dbReference>
<dbReference type="GO" id="GO:0008408">
    <property type="term" value="F:3'-5' exonuclease activity"/>
    <property type="evidence" value="ECO:0007669"/>
    <property type="project" value="TreeGrafter"/>
</dbReference>
<dbReference type="InterPro" id="IPR013520">
    <property type="entry name" value="Ribonucl_H"/>
</dbReference>
<dbReference type="RefSeq" id="WP_170924706.1">
    <property type="nucleotide sequence ID" value="NZ_CP147247.1"/>
</dbReference>